<dbReference type="Pfam" id="PF05954">
    <property type="entry name" value="Phage_GPD"/>
    <property type="match status" value="1"/>
</dbReference>
<feature type="region of interest" description="Disordered" evidence="2">
    <location>
        <begin position="459"/>
        <end position="487"/>
    </location>
</feature>
<dbReference type="Gene3D" id="3.55.50.10">
    <property type="entry name" value="Baseplate protein-like domains"/>
    <property type="match status" value="1"/>
</dbReference>
<dbReference type="InterPro" id="IPR017847">
    <property type="entry name" value="T6SS_RhsGE_Vgr_subset"/>
</dbReference>
<dbReference type="InterPro" id="IPR006533">
    <property type="entry name" value="T6SS_Vgr_RhsGE"/>
</dbReference>
<organism evidence="6 7">
    <name type="scientific">Duganella margarita</name>
    <dbReference type="NCBI Taxonomy" id="2692170"/>
    <lineage>
        <taxon>Bacteria</taxon>
        <taxon>Pseudomonadati</taxon>
        <taxon>Pseudomonadota</taxon>
        <taxon>Betaproteobacteria</taxon>
        <taxon>Burkholderiales</taxon>
        <taxon>Oxalobacteraceae</taxon>
        <taxon>Telluria group</taxon>
        <taxon>Duganella</taxon>
    </lineage>
</organism>
<dbReference type="Pfam" id="PF10106">
    <property type="entry name" value="DUF2345"/>
    <property type="match status" value="1"/>
</dbReference>
<feature type="domain" description="DUF2345" evidence="4">
    <location>
        <begin position="749"/>
        <end position="908"/>
    </location>
</feature>
<dbReference type="NCBIfam" id="TIGR01646">
    <property type="entry name" value="vgr_GE"/>
    <property type="match status" value="1"/>
</dbReference>
<dbReference type="Pfam" id="PF13296">
    <property type="entry name" value="T6SS_Vgr"/>
    <property type="match status" value="1"/>
</dbReference>
<dbReference type="Gene3D" id="2.30.110.50">
    <property type="match status" value="1"/>
</dbReference>
<dbReference type="InterPro" id="IPR028244">
    <property type="entry name" value="T6SS_Rhs_Vgr_dom"/>
</dbReference>
<evidence type="ECO:0000313" key="7">
    <source>
        <dbReference type="Proteomes" id="UP000469734"/>
    </source>
</evidence>
<gene>
    <name evidence="6" type="primary">tssI</name>
    <name evidence="6" type="ORF">GTP56_15965</name>
</gene>
<proteinExistence type="inferred from homology"/>
<dbReference type="Gene3D" id="2.40.50.230">
    <property type="entry name" value="Gp5 N-terminal domain"/>
    <property type="match status" value="1"/>
</dbReference>
<name>A0A7X4KHK2_9BURK</name>
<dbReference type="NCBIfam" id="TIGR03361">
    <property type="entry name" value="VI_Rhs_Vgr"/>
    <property type="match status" value="1"/>
</dbReference>
<dbReference type="Pfam" id="PF04717">
    <property type="entry name" value="Phage_base_V"/>
    <property type="match status" value="1"/>
</dbReference>
<comment type="similarity">
    <text evidence="1">Belongs to the VgrG protein family.</text>
</comment>
<dbReference type="Proteomes" id="UP000469734">
    <property type="component" value="Unassembled WGS sequence"/>
</dbReference>
<dbReference type="InterPro" id="IPR018769">
    <property type="entry name" value="VgrG2_DUF2345"/>
</dbReference>
<dbReference type="AlphaFoldDB" id="A0A7X4KHK2"/>
<dbReference type="SUPFAM" id="SSF69279">
    <property type="entry name" value="Phage tail proteins"/>
    <property type="match status" value="2"/>
</dbReference>
<evidence type="ECO:0000256" key="1">
    <source>
        <dbReference type="ARBA" id="ARBA00005558"/>
    </source>
</evidence>
<reference evidence="6 7" key="1">
    <citation type="submission" date="2019-12" db="EMBL/GenBank/DDBJ databases">
        <title>Novel species isolated from a subtropical stream in China.</title>
        <authorList>
            <person name="Lu H."/>
        </authorList>
    </citation>
    <scope>NUCLEOTIDE SEQUENCE [LARGE SCALE GENOMIC DNA]</scope>
    <source>
        <strain evidence="6 7">FT134W</strain>
    </source>
</reference>
<evidence type="ECO:0000259" key="3">
    <source>
        <dbReference type="Pfam" id="PF04717"/>
    </source>
</evidence>
<accession>A0A7X4KHK2</accession>
<feature type="region of interest" description="Disordered" evidence="2">
    <location>
        <begin position="1001"/>
        <end position="1056"/>
    </location>
</feature>
<dbReference type="SUPFAM" id="SSF69255">
    <property type="entry name" value="gp5 N-terminal domain-like"/>
    <property type="match status" value="1"/>
</dbReference>
<sequence>MLALLESFFQDSRLLRLTTPLGPNKLVAECLRGSEAVGECYVLTMTAVSSDPAIALKSLVGQPVLVELQTVAGEGWRPFHGHVTAAECLGADGALARYSLTIGPWYAFTAIGRDSRVFQDKTVLEILDAIFGGWQALGTLAPAWRFDVRDPEAYPRRSLTCQYQESNQAFAERLMLEEGLFYYFEHQGDADSDTLGSHTMVIADHNGSFQPNAQPMVRFTQPGAVMREDSMDRWRTELRWIPDGLEIASWDYRSNGTRPVTAVGDSAAAGALRLSSRDAPGAYAYTSREHGQRLVDQQLQAMEAEREVHVGAGTVRTMAPGTTFTLQGQAVLDQAGGDDARRFAVLRVVHLAHNNLSANIRQQVVGALGIGALEQAIAADAGDSLHAVGQTIAERPLYRNRIEAIHLSTPYRRSDVDGHGRLLHPKPTASGQQTAIVVGPPGAVVHTDRDHRIKVQFHWQRGEQSHSRLNHPSEDSHSGAPGDDSAGTWVRIATPLAPVAGANWGSVAVPRVGTEVLIDFIDGNIDRPVVIGSVYNGKGQEDAQHNQLAQGAGAAIGTAPAWFPGVAGAHAHPAALSGIKSQVMAASQTGSGAYSQMVFDDSPGEARVALQRHAGPHVGTDELNMGHLRHQTDNQRLQTAGFGAELKTEHAAALRAGRGMLLSADARNGGSGAQLDSREAQAQIQQSHALQTSLADVAKKQNAVFKPADGAAAAPAADGATDELPALADLAHSAEVVGAVQQVEAQGGGAGQVSAYSAAQLQLSTPAGIAAVTPASAIVSAGGTASLTAGQDINFASQGNSLHAVRNGISLFSYGKATSADKPNQETGIRLHAASGKLSAQSQSDQTTLTADKLITVASVTKNVSVLGKEHVMLTAQGAYLKLEGGNIMVHGPGKMEFKASMKELTGPLDGSLPLPKLNEAGKVVYDLSTKVVIDRQLQDLMEAVGGGALPYRFLDARGKVAAKGVVNDKGTTERVYHPVANELTVQFGETGDWTQVIHDDDSGCGCGEEHGDDHDHDHEHDQPAAQASEPAATPSAEPPADAGADDEDSASSLPSFDPAFALQLLDHLVFNQADVLKAIEDGEE</sequence>
<protein>
    <submittedName>
        <fullName evidence="6">Type VI secretion system tip protein VgrG</fullName>
    </submittedName>
</protein>
<evidence type="ECO:0000259" key="4">
    <source>
        <dbReference type="Pfam" id="PF10106"/>
    </source>
</evidence>
<evidence type="ECO:0000259" key="5">
    <source>
        <dbReference type="Pfam" id="PF13296"/>
    </source>
</evidence>
<dbReference type="EMBL" id="WWCR01000016">
    <property type="protein sequence ID" value="MYM73689.1"/>
    <property type="molecule type" value="Genomic_DNA"/>
</dbReference>
<evidence type="ECO:0000313" key="6">
    <source>
        <dbReference type="EMBL" id="MYM73689.1"/>
    </source>
</evidence>
<dbReference type="InterPro" id="IPR006531">
    <property type="entry name" value="Gp5/Vgr_OB"/>
</dbReference>
<comment type="caution">
    <text evidence="6">The sequence shown here is derived from an EMBL/GenBank/DDBJ whole genome shotgun (WGS) entry which is preliminary data.</text>
</comment>
<evidence type="ECO:0000256" key="2">
    <source>
        <dbReference type="SAM" id="MobiDB-lite"/>
    </source>
</evidence>
<feature type="domain" description="Gp5/Type VI secretion system Vgr protein OB-fold" evidence="3">
    <location>
        <begin position="483"/>
        <end position="535"/>
    </location>
</feature>
<dbReference type="Gene3D" id="4.10.220.110">
    <property type="match status" value="1"/>
</dbReference>
<feature type="compositionally biased region" description="Basic and acidic residues" evidence="2">
    <location>
        <begin position="1001"/>
        <end position="1023"/>
    </location>
</feature>
<feature type="compositionally biased region" description="Low complexity" evidence="2">
    <location>
        <begin position="1024"/>
        <end position="1043"/>
    </location>
</feature>
<dbReference type="InterPro" id="IPR037026">
    <property type="entry name" value="Vgr_OB-fold_dom_sf"/>
</dbReference>
<dbReference type="RefSeq" id="WP_161050789.1">
    <property type="nucleotide sequence ID" value="NZ_WWCR01000016.1"/>
</dbReference>
<feature type="compositionally biased region" description="Basic and acidic residues" evidence="2">
    <location>
        <begin position="460"/>
        <end position="477"/>
    </location>
</feature>
<feature type="domain" description="Putative type VI secretion system Rhs element associated Vgr" evidence="5">
    <location>
        <begin position="591"/>
        <end position="698"/>
    </location>
</feature>